<sequence length="125" mass="14005">MAVTPSCPALSVNIRVRGQIVEEYEPQEGEREPDGEIPTTCSFIEAQTGENFAIYCSVDPDISFPEGSNITPVALWKSDLKENARVKIKDIRVQEQDSAPMRYKFTFASISTTDNENDDTITQDR</sequence>
<organism evidence="2 3">
    <name type="scientific">Fusarium oligoseptatum</name>
    <dbReference type="NCBI Taxonomy" id="2604345"/>
    <lineage>
        <taxon>Eukaryota</taxon>
        <taxon>Fungi</taxon>
        <taxon>Dikarya</taxon>
        <taxon>Ascomycota</taxon>
        <taxon>Pezizomycotina</taxon>
        <taxon>Sordariomycetes</taxon>
        <taxon>Hypocreomycetidae</taxon>
        <taxon>Hypocreales</taxon>
        <taxon>Nectriaceae</taxon>
        <taxon>Fusarium</taxon>
        <taxon>Fusarium solani species complex</taxon>
    </lineage>
</organism>
<proteinExistence type="predicted"/>
<accession>A0A428RYW5</accession>
<dbReference type="Proteomes" id="UP000287144">
    <property type="component" value="Unassembled WGS sequence"/>
</dbReference>
<feature type="domain" description="DUF7918" evidence="1">
    <location>
        <begin position="10"/>
        <end position="123"/>
    </location>
</feature>
<dbReference type="STRING" id="1325735.A0A428RYW5"/>
<evidence type="ECO:0000313" key="2">
    <source>
        <dbReference type="EMBL" id="RSL82727.1"/>
    </source>
</evidence>
<keyword evidence="3" id="KW-1185">Reference proteome</keyword>
<dbReference type="EMBL" id="NKCK01000404">
    <property type="protein sequence ID" value="RSL82727.1"/>
    <property type="molecule type" value="Genomic_DNA"/>
</dbReference>
<name>A0A428RYW5_9HYPO</name>
<evidence type="ECO:0000313" key="3">
    <source>
        <dbReference type="Proteomes" id="UP000287144"/>
    </source>
</evidence>
<dbReference type="Pfam" id="PF25534">
    <property type="entry name" value="DUF7918"/>
    <property type="match status" value="1"/>
</dbReference>
<gene>
    <name evidence="2" type="ORF">CEP52_016891</name>
</gene>
<evidence type="ECO:0000259" key="1">
    <source>
        <dbReference type="Pfam" id="PF25534"/>
    </source>
</evidence>
<dbReference type="InterPro" id="IPR057678">
    <property type="entry name" value="DUF7918"/>
</dbReference>
<comment type="caution">
    <text evidence="2">The sequence shown here is derived from an EMBL/GenBank/DDBJ whole genome shotgun (WGS) entry which is preliminary data.</text>
</comment>
<protein>
    <recommendedName>
        <fullName evidence="1">DUF7918 domain-containing protein</fullName>
    </recommendedName>
</protein>
<reference evidence="2 3" key="1">
    <citation type="submission" date="2017-06" db="EMBL/GenBank/DDBJ databases">
        <title>Comparative genomic analysis of Ambrosia Fusariam Clade fungi.</title>
        <authorList>
            <person name="Stajich J.E."/>
            <person name="Carrillo J."/>
            <person name="Kijimoto T."/>
            <person name="Eskalen A."/>
            <person name="O'Donnell K."/>
            <person name="Kasson M."/>
        </authorList>
    </citation>
    <scope>NUCLEOTIDE SEQUENCE [LARGE SCALE GENOMIC DNA]</scope>
    <source>
        <strain evidence="2 3">NRRL62579</strain>
    </source>
</reference>
<dbReference type="AlphaFoldDB" id="A0A428RYW5"/>